<evidence type="ECO:0000313" key="1">
    <source>
        <dbReference type="EMBL" id="TFK49241.1"/>
    </source>
</evidence>
<gene>
    <name evidence="1" type="ORF">OE88DRAFT_401434</name>
</gene>
<reference evidence="1 2" key="1">
    <citation type="journal article" date="2019" name="Nat. Ecol. Evol.">
        <title>Megaphylogeny resolves global patterns of mushroom evolution.</title>
        <authorList>
            <person name="Varga T."/>
            <person name="Krizsan K."/>
            <person name="Foldi C."/>
            <person name="Dima B."/>
            <person name="Sanchez-Garcia M."/>
            <person name="Sanchez-Ramirez S."/>
            <person name="Szollosi G.J."/>
            <person name="Szarkandi J.G."/>
            <person name="Papp V."/>
            <person name="Albert L."/>
            <person name="Andreopoulos W."/>
            <person name="Angelini C."/>
            <person name="Antonin V."/>
            <person name="Barry K.W."/>
            <person name="Bougher N.L."/>
            <person name="Buchanan P."/>
            <person name="Buyck B."/>
            <person name="Bense V."/>
            <person name="Catcheside P."/>
            <person name="Chovatia M."/>
            <person name="Cooper J."/>
            <person name="Damon W."/>
            <person name="Desjardin D."/>
            <person name="Finy P."/>
            <person name="Geml J."/>
            <person name="Haridas S."/>
            <person name="Hughes K."/>
            <person name="Justo A."/>
            <person name="Karasinski D."/>
            <person name="Kautmanova I."/>
            <person name="Kiss B."/>
            <person name="Kocsube S."/>
            <person name="Kotiranta H."/>
            <person name="LaButti K.M."/>
            <person name="Lechner B.E."/>
            <person name="Liimatainen K."/>
            <person name="Lipzen A."/>
            <person name="Lukacs Z."/>
            <person name="Mihaltcheva S."/>
            <person name="Morgado L.N."/>
            <person name="Niskanen T."/>
            <person name="Noordeloos M.E."/>
            <person name="Ohm R.A."/>
            <person name="Ortiz-Santana B."/>
            <person name="Ovrebo C."/>
            <person name="Racz N."/>
            <person name="Riley R."/>
            <person name="Savchenko A."/>
            <person name="Shiryaev A."/>
            <person name="Soop K."/>
            <person name="Spirin V."/>
            <person name="Szebenyi C."/>
            <person name="Tomsovsky M."/>
            <person name="Tulloss R.E."/>
            <person name="Uehling J."/>
            <person name="Grigoriev I.V."/>
            <person name="Vagvolgyi C."/>
            <person name="Papp T."/>
            <person name="Martin F.M."/>
            <person name="Miettinen O."/>
            <person name="Hibbett D.S."/>
            <person name="Nagy L.G."/>
        </authorList>
    </citation>
    <scope>NUCLEOTIDE SEQUENCE [LARGE SCALE GENOMIC DNA]</scope>
    <source>
        <strain evidence="1 2">OMC1185</strain>
    </source>
</reference>
<sequence>MAGEVMLNAFCPDLQDFCVLTLDLPLKSRAIQKELKDAWGDRSFTIHSVPTQVHLPETPDPLEIWRALLPHNPHIFLQVTPTVLKALGNVDDLNQERVHLIIRTTSINAFDMGAGKTILMEGSPKERLCNILPQTLKDYQLYKVSDGMKLEPDVQLRVRLSALDLSQFQPLNTVLPVQDLSPWGFVPGYLHLLLMRF</sequence>
<accession>A0A5C3N679</accession>
<dbReference type="AlphaFoldDB" id="A0A5C3N679"/>
<organism evidence="1 2">
    <name type="scientific">Heliocybe sulcata</name>
    <dbReference type="NCBI Taxonomy" id="5364"/>
    <lineage>
        <taxon>Eukaryota</taxon>
        <taxon>Fungi</taxon>
        <taxon>Dikarya</taxon>
        <taxon>Basidiomycota</taxon>
        <taxon>Agaricomycotina</taxon>
        <taxon>Agaricomycetes</taxon>
        <taxon>Gloeophyllales</taxon>
        <taxon>Gloeophyllaceae</taxon>
        <taxon>Heliocybe</taxon>
    </lineage>
</organism>
<name>A0A5C3N679_9AGAM</name>
<dbReference type="EMBL" id="ML213516">
    <property type="protein sequence ID" value="TFK49241.1"/>
    <property type="molecule type" value="Genomic_DNA"/>
</dbReference>
<protein>
    <submittedName>
        <fullName evidence="1">Uncharacterized protein</fullName>
    </submittedName>
</protein>
<evidence type="ECO:0000313" key="2">
    <source>
        <dbReference type="Proteomes" id="UP000305948"/>
    </source>
</evidence>
<proteinExistence type="predicted"/>
<dbReference type="Proteomes" id="UP000305948">
    <property type="component" value="Unassembled WGS sequence"/>
</dbReference>
<keyword evidence="2" id="KW-1185">Reference proteome</keyword>